<dbReference type="GO" id="GO:0008289">
    <property type="term" value="F:lipid binding"/>
    <property type="evidence" value="ECO:0007669"/>
    <property type="project" value="UniProtKB-KW"/>
</dbReference>
<accession>A0A852ZCY8</accession>
<dbReference type="EMBL" id="JACBZH010000001">
    <property type="protein sequence ID" value="NYH91007.1"/>
    <property type="molecule type" value="Genomic_DNA"/>
</dbReference>
<evidence type="ECO:0000313" key="3">
    <source>
        <dbReference type="Proteomes" id="UP000579605"/>
    </source>
</evidence>
<dbReference type="Gene3D" id="3.30.1180.10">
    <property type="match status" value="1"/>
</dbReference>
<evidence type="ECO:0000313" key="2">
    <source>
        <dbReference type="EMBL" id="NYH91007.1"/>
    </source>
</evidence>
<dbReference type="PROSITE" id="PS51482">
    <property type="entry name" value="DEGV"/>
    <property type="match status" value="1"/>
</dbReference>
<dbReference type="RefSeq" id="WP_179788665.1">
    <property type="nucleotide sequence ID" value="NZ_BAAARR010000020.1"/>
</dbReference>
<dbReference type="InterPro" id="IPR050270">
    <property type="entry name" value="DegV_domain_contain"/>
</dbReference>
<reference evidence="2 3" key="1">
    <citation type="submission" date="2020-07" db="EMBL/GenBank/DDBJ databases">
        <title>Sequencing the genomes of 1000 actinobacteria strains.</title>
        <authorList>
            <person name="Klenk H.-P."/>
        </authorList>
    </citation>
    <scope>NUCLEOTIDE SEQUENCE [LARGE SCALE GENOMIC DNA]</scope>
    <source>
        <strain evidence="2 3">DSM 18448</strain>
    </source>
</reference>
<dbReference type="NCBIfam" id="TIGR00762">
    <property type="entry name" value="DegV"/>
    <property type="match status" value="1"/>
</dbReference>
<organism evidence="2 3">
    <name type="scientific">Actinopolymorpha rutila</name>
    <dbReference type="NCBI Taxonomy" id="446787"/>
    <lineage>
        <taxon>Bacteria</taxon>
        <taxon>Bacillati</taxon>
        <taxon>Actinomycetota</taxon>
        <taxon>Actinomycetes</taxon>
        <taxon>Propionibacteriales</taxon>
        <taxon>Actinopolymorphaceae</taxon>
        <taxon>Actinopolymorpha</taxon>
    </lineage>
</organism>
<dbReference type="InterPro" id="IPR043168">
    <property type="entry name" value="DegV_C"/>
</dbReference>
<protein>
    <submittedName>
        <fullName evidence="2">DegV family protein with EDD domain</fullName>
    </submittedName>
</protein>
<dbReference type="PANTHER" id="PTHR33434">
    <property type="entry name" value="DEGV DOMAIN-CONTAINING PROTEIN DR_1986-RELATED"/>
    <property type="match status" value="1"/>
</dbReference>
<name>A0A852ZCY8_9ACTN</name>
<dbReference type="Gene3D" id="3.40.50.10170">
    <property type="match status" value="1"/>
</dbReference>
<dbReference type="PANTHER" id="PTHR33434:SF2">
    <property type="entry name" value="FATTY ACID-BINDING PROTEIN TM_1468"/>
    <property type="match status" value="1"/>
</dbReference>
<sequence>MARHLALVTDSTAHLDGREIADYGISVVPTQVTVGSTTYADGNPEVTRLVTDSLRRGERVRTARPSPMEFLAGYTDAARTGCSAAISIHLSGDLSGTHDAARLGAVQAPLPVAVVDSRQVGMGLGFAVLAAADAAERGADAAEVVDLARARAAATETYLYVDSLDYMRRGGRIRLAQAMVGSALPSRPILQVRDGQVTPCAKVRTGARAMIELERLALGCAGSRSVEVAVHHLGAPVLARELAARLGRRVPRLGRIVVREAASGIGAHVGPGMVSVVVSPTDVG</sequence>
<dbReference type="SUPFAM" id="SSF82549">
    <property type="entry name" value="DAK1/DegV-like"/>
    <property type="match status" value="1"/>
</dbReference>
<comment type="caution">
    <text evidence="2">The sequence shown here is derived from an EMBL/GenBank/DDBJ whole genome shotgun (WGS) entry which is preliminary data.</text>
</comment>
<dbReference type="Proteomes" id="UP000579605">
    <property type="component" value="Unassembled WGS sequence"/>
</dbReference>
<gene>
    <name evidence="2" type="ORF">F4554_003645</name>
</gene>
<evidence type="ECO:0000256" key="1">
    <source>
        <dbReference type="ARBA" id="ARBA00023121"/>
    </source>
</evidence>
<proteinExistence type="predicted"/>
<dbReference type="Pfam" id="PF02645">
    <property type="entry name" value="DegV"/>
    <property type="match status" value="1"/>
</dbReference>
<keyword evidence="1" id="KW-0446">Lipid-binding</keyword>
<dbReference type="AlphaFoldDB" id="A0A852ZCY8"/>
<keyword evidence="3" id="KW-1185">Reference proteome</keyword>
<dbReference type="InterPro" id="IPR003797">
    <property type="entry name" value="DegV"/>
</dbReference>